<accession>A0A923S518</accession>
<organism evidence="2 3">
    <name type="scientific">Ramlibacter albus</name>
    <dbReference type="NCBI Taxonomy" id="2079448"/>
    <lineage>
        <taxon>Bacteria</taxon>
        <taxon>Pseudomonadati</taxon>
        <taxon>Pseudomonadota</taxon>
        <taxon>Betaproteobacteria</taxon>
        <taxon>Burkholderiales</taxon>
        <taxon>Comamonadaceae</taxon>
        <taxon>Ramlibacter</taxon>
    </lineage>
</organism>
<reference evidence="2" key="1">
    <citation type="submission" date="2020-08" db="EMBL/GenBank/DDBJ databases">
        <title>Ramlibacter sp. GTP1 16S ribosomal RNA gene genome sequencing and assembly.</title>
        <authorList>
            <person name="Kang M."/>
        </authorList>
    </citation>
    <scope>NUCLEOTIDE SEQUENCE</scope>
    <source>
        <strain evidence="2">GTP1</strain>
    </source>
</reference>
<dbReference type="Gene3D" id="3.30.450.150">
    <property type="entry name" value="Haem-degrading domain"/>
    <property type="match status" value="1"/>
</dbReference>
<dbReference type="InterPro" id="IPR005624">
    <property type="entry name" value="PduO/GlcC-like"/>
</dbReference>
<sequence length="277" mass="28107">MARSSGAASSVEVPGERNAKRCDGLPDSDALRKLLKDAATRGEAGGFMHGKNEWAAVVNREGELCAVAVSVEAKPQVQDNAAAWPGSKAIAKAKAFTANAFSTDTTPMSTARLYTMSLPGHSLWGAANGNPLNPKCITAPGDKDDLHVVCGGTITFGGGVPLYKGRTRIGGLGASGDTPCADHEVAKLVRDGAGLNPEGGKEADDIVYAGVDPPSIYQHPLCTNTWRNGTLLGNEGAALDAGGIAQALKAQATPASGVKTFQPASAASPASASSAAR</sequence>
<dbReference type="Proteomes" id="UP000596827">
    <property type="component" value="Unassembled WGS sequence"/>
</dbReference>
<name>A0A923S518_9BURK</name>
<protein>
    <submittedName>
        <fullName evidence="2">Heme-binding protein</fullName>
    </submittedName>
</protein>
<proteinExistence type="predicted"/>
<comment type="caution">
    <text evidence="2">The sequence shown here is derived from an EMBL/GenBank/DDBJ whole genome shotgun (WGS) entry which is preliminary data.</text>
</comment>
<dbReference type="SUPFAM" id="SSF143744">
    <property type="entry name" value="GlcG-like"/>
    <property type="match status" value="1"/>
</dbReference>
<dbReference type="RefSeq" id="WP_187084715.1">
    <property type="nucleotide sequence ID" value="NZ_JACORU010000015.1"/>
</dbReference>
<dbReference type="AlphaFoldDB" id="A0A923S518"/>
<dbReference type="Pfam" id="PF03928">
    <property type="entry name" value="HbpS-like"/>
    <property type="match status" value="1"/>
</dbReference>
<evidence type="ECO:0000313" key="2">
    <source>
        <dbReference type="EMBL" id="MBC5768199.1"/>
    </source>
</evidence>
<feature type="region of interest" description="Disordered" evidence="1">
    <location>
        <begin position="1"/>
        <end position="26"/>
    </location>
</feature>
<gene>
    <name evidence="2" type="ORF">H8R02_27290</name>
</gene>
<keyword evidence="3" id="KW-1185">Reference proteome</keyword>
<dbReference type="InterPro" id="IPR038084">
    <property type="entry name" value="PduO/GlcC-like_sf"/>
</dbReference>
<dbReference type="EMBL" id="JACORU010000015">
    <property type="protein sequence ID" value="MBC5768199.1"/>
    <property type="molecule type" value="Genomic_DNA"/>
</dbReference>
<feature type="compositionally biased region" description="Basic and acidic residues" evidence="1">
    <location>
        <begin position="14"/>
        <end position="26"/>
    </location>
</feature>
<evidence type="ECO:0000256" key="1">
    <source>
        <dbReference type="SAM" id="MobiDB-lite"/>
    </source>
</evidence>
<evidence type="ECO:0000313" key="3">
    <source>
        <dbReference type="Proteomes" id="UP000596827"/>
    </source>
</evidence>